<comment type="similarity">
    <text evidence="1">Belongs to the lin-52 family.</text>
</comment>
<dbReference type="GO" id="GO:0006355">
    <property type="term" value="P:regulation of DNA-templated transcription"/>
    <property type="evidence" value="ECO:0007669"/>
    <property type="project" value="InterPro"/>
</dbReference>
<dbReference type="Pfam" id="PF10044">
    <property type="entry name" value="LIN52"/>
    <property type="match status" value="1"/>
</dbReference>
<evidence type="ECO:0008006" key="3">
    <source>
        <dbReference type="Google" id="ProtNLM"/>
    </source>
</evidence>
<dbReference type="EMBL" id="OA566213">
    <property type="protein sequence ID" value="CAD7198487.1"/>
    <property type="molecule type" value="Genomic_DNA"/>
</dbReference>
<reference evidence="2" key="1">
    <citation type="submission" date="2020-11" db="EMBL/GenBank/DDBJ databases">
        <authorList>
            <person name="Tran Van P."/>
        </authorList>
    </citation>
    <scope>NUCLEOTIDE SEQUENCE</scope>
</reference>
<evidence type="ECO:0000313" key="2">
    <source>
        <dbReference type="EMBL" id="CAD7198487.1"/>
    </source>
</evidence>
<dbReference type="AlphaFoldDB" id="A0A7R8VJC9"/>
<accession>A0A7R8VJC9</accession>
<protein>
    <recommendedName>
        <fullName evidence="3">Protein lin-52 homolog</fullName>
    </recommendedName>
</protein>
<dbReference type="PANTHER" id="PTHR31489:SF2">
    <property type="entry name" value="PROTEIN LIN-52 HOMOLOG"/>
    <property type="match status" value="1"/>
</dbReference>
<dbReference type="PANTHER" id="PTHR31489">
    <property type="entry name" value="LIN52 FAMILY MEMBER"/>
    <property type="match status" value="1"/>
</dbReference>
<proteinExistence type="inferred from homology"/>
<sequence>MYLTQNSVPYMGPCPAACSKLFLASPSSRSNCPVSSWSTANIAPLSTWLRGRVATLAGKHTNSFRRKCTSICVEEDNFGKTTLRAFDQDLNLYLSVIGSLDCCKSCTLDHVGTEVGGTSLDKVGKDPLSRMADTVHVVIHVCPDKLQCLCEHTRHQVRSVPILDTCQQTAREELHCSGGRKYHVGLRRTSDHAHEGTKNPIKKWQEEEVDFSHDKPNCLNPNGKIVETASNRIDSVVQIFEVTVRGVDVDNDVIFNIIRRSLRPSSARNMAAIEPGRVQSVDETVFEESLLSTEKLDRTSPELWPEQIPGVLEFMSTQSTSNGSPQPWTKSLDNDDMNLLHQFGSLTAAELIAEVKKLHDVAYQLGLEEAKEMTRGKYLNILNRKKR</sequence>
<name>A0A7R8VJC9_TIMDO</name>
<organism evidence="2">
    <name type="scientific">Timema douglasi</name>
    <name type="common">Walking stick</name>
    <dbReference type="NCBI Taxonomy" id="61478"/>
    <lineage>
        <taxon>Eukaryota</taxon>
        <taxon>Metazoa</taxon>
        <taxon>Ecdysozoa</taxon>
        <taxon>Arthropoda</taxon>
        <taxon>Hexapoda</taxon>
        <taxon>Insecta</taxon>
        <taxon>Pterygota</taxon>
        <taxon>Neoptera</taxon>
        <taxon>Polyneoptera</taxon>
        <taxon>Phasmatodea</taxon>
        <taxon>Timematodea</taxon>
        <taxon>Timematoidea</taxon>
        <taxon>Timematidae</taxon>
        <taxon>Timema</taxon>
    </lineage>
</organism>
<dbReference type="InterPro" id="IPR018737">
    <property type="entry name" value="DREAM_LIN52"/>
</dbReference>
<evidence type="ECO:0000256" key="1">
    <source>
        <dbReference type="ARBA" id="ARBA00005456"/>
    </source>
</evidence>
<gene>
    <name evidence="2" type="ORF">TDIB3V08_LOCUS4768</name>
</gene>
<dbReference type="GO" id="GO:0070176">
    <property type="term" value="C:DRM complex"/>
    <property type="evidence" value="ECO:0007669"/>
    <property type="project" value="InterPro"/>
</dbReference>